<gene>
    <name evidence="12" type="primary">aroE_2</name>
    <name evidence="12" type="ORF">NCTC13296_02054</name>
</gene>
<evidence type="ECO:0000256" key="4">
    <source>
        <dbReference type="ARBA" id="ARBA00023141"/>
    </source>
</evidence>
<dbReference type="GO" id="GO:0008652">
    <property type="term" value="P:amino acid biosynthetic process"/>
    <property type="evidence" value="ECO:0007669"/>
    <property type="project" value="UniProtKB-KW"/>
</dbReference>
<dbReference type="FunFam" id="3.40.50.720:FF:000086">
    <property type="entry name" value="Quinate/shikimate dehydrogenase"/>
    <property type="match status" value="1"/>
</dbReference>
<evidence type="ECO:0000259" key="10">
    <source>
        <dbReference type="Pfam" id="PF08501"/>
    </source>
</evidence>
<dbReference type="GO" id="GO:0005829">
    <property type="term" value="C:cytosol"/>
    <property type="evidence" value="ECO:0007669"/>
    <property type="project" value="TreeGrafter"/>
</dbReference>
<dbReference type="Pfam" id="PF08501">
    <property type="entry name" value="Shikimate_dh_N"/>
    <property type="match status" value="1"/>
</dbReference>
<dbReference type="NCBIfam" id="NF001319">
    <property type="entry name" value="PRK00258.3-3"/>
    <property type="match status" value="1"/>
</dbReference>
<evidence type="ECO:0000256" key="3">
    <source>
        <dbReference type="ARBA" id="ARBA00023002"/>
    </source>
</evidence>
<dbReference type="PANTHER" id="PTHR21089">
    <property type="entry name" value="SHIKIMATE DEHYDROGENASE"/>
    <property type="match status" value="1"/>
</dbReference>
<dbReference type="GO" id="GO:0009423">
    <property type="term" value="P:chorismate biosynthetic process"/>
    <property type="evidence" value="ECO:0007669"/>
    <property type="project" value="UniProtKB-ARBA"/>
</dbReference>
<evidence type="ECO:0000256" key="9">
    <source>
        <dbReference type="ARBA" id="ARBA00071605"/>
    </source>
</evidence>
<dbReference type="GO" id="GO:0004764">
    <property type="term" value="F:shikimate 3-dehydrogenase (NADP+) activity"/>
    <property type="evidence" value="ECO:0007669"/>
    <property type="project" value="InterPro"/>
</dbReference>
<reference evidence="12 13" key="1">
    <citation type="submission" date="2018-06" db="EMBL/GenBank/DDBJ databases">
        <authorList>
            <consortium name="Pathogen Informatics"/>
            <person name="Doyle S."/>
        </authorList>
    </citation>
    <scope>NUCLEOTIDE SEQUENCE [LARGE SCALE GENOMIC DNA]</scope>
    <source>
        <strain evidence="12 13">NCTC13296</strain>
    </source>
</reference>
<evidence type="ECO:0000256" key="6">
    <source>
        <dbReference type="ARBA" id="ARBA00052329"/>
    </source>
</evidence>
<evidence type="ECO:0000313" key="12">
    <source>
        <dbReference type="EMBL" id="SUE15197.1"/>
    </source>
</evidence>
<sequence>MTTAAPARTSFLLGLFGAGIGGSLTPAMQEREGFASGVNLTYRLVDAERLGYGVDNLAEMLDWAQRFGFDGLNITHPFKQVVIPLLDELSDDAHDLGAVNTVVFRDGRAIGRNTDWSGWGRAFRRRLPDAVSDRAVLVGAGGAGSAVGYALLEQGSAHVSIVDVDVEKAQACATRLAKRFGDDRVAATTDLAGALASAQGLVNATPTGMTGHPGLPVPAELVREDLWVSDVVYFPLETELIHLARSRGCRVVPGGGMAVFQAVGAFEYFTGVEPDAERMVRHFEELTR</sequence>
<proteinExistence type="predicted"/>
<feature type="domain" description="SDH C-terminal" evidence="11">
    <location>
        <begin position="256"/>
        <end position="279"/>
    </location>
</feature>
<dbReference type="GO" id="GO:0019632">
    <property type="term" value="P:shikimate metabolic process"/>
    <property type="evidence" value="ECO:0007669"/>
    <property type="project" value="UniProtKB-ARBA"/>
</dbReference>
<dbReference type="EMBL" id="UGVI01000001">
    <property type="protein sequence ID" value="SUE15197.1"/>
    <property type="molecule type" value="Genomic_DNA"/>
</dbReference>
<accession>A0A379LYR9</accession>
<dbReference type="GO" id="GO:0050661">
    <property type="term" value="F:NADP binding"/>
    <property type="evidence" value="ECO:0007669"/>
    <property type="project" value="TreeGrafter"/>
</dbReference>
<dbReference type="InterPro" id="IPR046346">
    <property type="entry name" value="Aminoacid_DH-like_N_sf"/>
</dbReference>
<dbReference type="InterPro" id="IPR041121">
    <property type="entry name" value="SDH_C"/>
</dbReference>
<dbReference type="Gene3D" id="3.40.50.10860">
    <property type="entry name" value="Leucine Dehydrogenase, chain A, domain 1"/>
    <property type="match status" value="1"/>
</dbReference>
<comment type="catalytic activity">
    <reaction evidence="5">
        <text>L-quinate + NAD(+) = 3-dehydroquinate + NADH + H(+)</text>
        <dbReference type="Rhea" id="RHEA:22364"/>
        <dbReference type="ChEBI" id="CHEBI:15378"/>
        <dbReference type="ChEBI" id="CHEBI:29751"/>
        <dbReference type="ChEBI" id="CHEBI:32364"/>
        <dbReference type="ChEBI" id="CHEBI:57540"/>
        <dbReference type="ChEBI" id="CHEBI:57945"/>
        <dbReference type="EC" id="1.1.1.24"/>
    </reaction>
</comment>
<feature type="domain" description="Shikimate dehydrogenase substrate binding N-terminal" evidence="10">
    <location>
        <begin position="15"/>
        <end position="102"/>
    </location>
</feature>
<keyword evidence="3 12" id="KW-0560">Oxidoreductase</keyword>
<protein>
    <recommendedName>
        <fullName evidence="9">Quinate/shikimate dehydrogenase (NAD(+))</fullName>
        <ecNumber evidence="8">1.1.1.24</ecNumber>
    </recommendedName>
</protein>
<dbReference type="Proteomes" id="UP000254569">
    <property type="component" value="Unassembled WGS sequence"/>
</dbReference>
<dbReference type="CDD" id="cd01065">
    <property type="entry name" value="NAD_bind_Shikimate_DH"/>
    <property type="match status" value="1"/>
</dbReference>
<dbReference type="PANTHER" id="PTHR21089:SF1">
    <property type="entry name" value="BIFUNCTIONAL 3-DEHYDROQUINATE DEHYDRATASE_SHIKIMATE DEHYDROGENASE, CHLOROPLASTIC"/>
    <property type="match status" value="1"/>
</dbReference>
<dbReference type="InterPro" id="IPR022893">
    <property type="entry name" value="Shikimate_DH_fam"/>
</dbReference>
<dbReference type="OrthoDB" id="9776868at2"/>
<dbReference type="AlphaFoldDB" id="A0A379LYR9"/>
<dbReference type="RefSeq" id="WP_064062650.1">
    <property type="nucleotide sequence ID" value="NZ_LPZN01000003.1"/>
</dbReference>
<evidence type="ECO:0000256" key="1">
    <source>
        <dbReference type="ARBA" id="ARBA00004871"/>
    </source>
</evidence>
<comment type="pathway">
    <text evidence="7">Aromatic compound metabolism; 3,4-dihydroxybenzoate biosynthesis; 3-dehydroquinate from D-quinate (NAD(+) route).</text>
</comment>
<evidence type="ECO:0000259" key="11">
    <source>
        <dbReference type="Pfam" id="PF18317"/>
    </source>
</evidence>
<dbReference type="SUPFAM" id="SSF53223">
    <property type="entry name" value="Aminoacid dehydrogenase-like, N-terminal domain"/>
    <property type="match status" value="1"/>
</dbReference>
<evidence type="ECO:0000256" key="7">
    <source>
        <dbReference type="ARBA" id="ARBA00060613"/>
    </source>
</evidence>
<evidence type="ECO:0000256" key="5">
    <source>
        <dbReference type="ARBA" id="ARBA00051639"/>
    </source>
</evidence>
<dbReference type="NCBIfam" id="NF009201">
    <property type="entry name" value="PRK12549.1"/>
    <property type="match status" value="1"/>
</dbReference>
<dbReference type="GO" id="GO:0030266">
    <property type="term" value="F:quinate 3-dehydrogenase (NAD+) activity"/>
    <property type="evidence" value="ECO:0007669"/>
    <property type="project" value="UniProtKB-EC"/>
</dbReference>
<keyword evidence="13" id="KW-1185">Reference proteome</keyword>
<evidence type="ECO:0000256" key="8">
    <source>
        <dbReference type="ARBA" id="ARBA00066605"/>
    </source>
</evidence>
<evidence type="ECO:0000313" key="13">
    <source>
        <dbReference type="Proteomes" id="UP000254569"/>
    </source>
</evidence>
<name>A0A379LYR9_9NOCA</name>
<organism evidence="12 13">
    <name type="scientific">Rhodococcus gordoniae</name>
    <dbReference type="NCBI Taxonomy" id="223392"/>
    <lineage>
        <taxon>Bacteria</taxon>
        <taxon>Bacillati</taxon>
        <taxon>Actinomycetota</taxon>
        <taxon>Actinomycetes</taxon>
        <taxon>Mycobacteriales</taxon>
        <taxon>Nocardiaceae</taxon>
        <taxon>Rhodococcus</taxon>
    </lineage>
</organism>
<dbReference type="Gene3D" id="3.40.50.720">
    <property type="entry name" value="NAD(P)-binding Rossmann-like Domain"/>
    <property type="match status" value="1"/>
</dbReference>
<dbReference type="SUPFAM" id="SSF51735">
    <property type="entry name" value="NAD(P)-binding Rossmann-fold domains"/>
    <property type="match status" value="1"/>
</dbReference>
<dbReference type="InterPro" id="IPR013708">
    <property type="entry name" value="Shikimate_DH-bd_N"/>
</dbReference>
<comment type="pathway">
    <text evidence="1">Metabolic intermediate biosynthesis; chorismate biosynthesis; chorismate from D-erythrose 4-phosphate and phosphoenolpyruvate: step 4/7.</text>
</comment>
<dbReference type="GO" id="GO:0052734">
    <property type="term" value="F:shikimate 3-dehydrogenase (NAD+) activity"/>
    <property type="evidence" value="ECO:0007669"/>
    <property type="project" value="RHEA"/>
</dbReference>
<evidence type="ECO:0000256" key="2">
    <source>
        <dbReference type="ARBA" id="ARBA00022605"/>
    </source>
</evidence>
<dbReference type="Pfam" id="PF18317">
    <property type="entry name" value="SDH_C"/>
    <property type="match status" value="1"/>
</dbReference>
<dbReference type="EC" id="1.1.1.24" evidence="8"/>
<dbReference type="InterPro" id="IPR036291">
    <property type="entry name" value="NAD(P)-bd_dom_sf"/>
</dbReference>
<comment type="catalytic activity">
    <reaction evidence="6">
        <text>shikimate + NAD(+) = 3-dehydroshikimate + NADH + H(+)</text>
        <dbReference type="Rhea" id="RHEA:17741"/>
        <dbReference type="ChEBI" id="CHEBI:15378"/>
        <dbReference type="ChEBI" id="CHEBI:16630"/>
        <dbReference type="ChEBI" id="CHEBI:36208"/>
        <dbReference type="ChEBI" id="CHEBI:57540"/>
        <dbReference type="ChEBI" id="CHEBI:57945"/>
    </reaction>
</comment>
<dbReference type="GO" id="GO:0009073">
    <property type="term" value="P:aromatic amino acid family biosynthetic process"/>
    <property type="evidence" value="ECO:0007669"/>
    <property type="project" value="UniProtKB-KW"/>
</dbReference>
<keyword evidence="2" id="KW-0028">Amino-acid biosynthesis</keyword>
<keyword evidence="4" id="KW-0057">Aromatic amino acid biosynthesis</keyword>